<accession>A0ABM3RJE9</accession>
<evidence type="ECO:0000313" key="3">
    <source>
        <dbReference type="RefSeq" id="XP_056695742.1"/>
    </source>
</evidence>
<feature type="domain" description="Reverse transcriptase/retrotransposon-derived protein RNase H-like" evidence="1">
    <location>
        <begin position="189"/>
        <end position="246"/>
    </location>
</feature>
<dbReference type="PANTHER" id="PTHR34072:SF57">
    <property type="entry name" value="RNA-DIRECTED DNA POLYMERASE"/>
    <property type="match status" value="1"/>
</dbReference>
<dbReference type="InterPro" id="IPR041577">
    <property type="entry name" value="RT_RNaseH_2"/>
</dbReference>
<protein>
    <recommendedName>
        <fullName evidence="1">Reverse transcriptase/retrotransposon-derived protein RNase H-like domain-containing protein</fullName>
    </recommendedName>
</protein>
<reference evidence="2" key="1">
    <citation type="journal article" date="2021" name="Nat. Commun.">
        <title>Genomic analyses provide insights into spinach domestication and the genetic basis of agronomic traits.</title>
        <authorList>
            <person name="Cai X."/>
            <person name="Sun X."/>
            <person name="Xu C."/>
            <person name="Sun H."/>
            <person name="Wang X."/>
            <person name="Ge C."/>
            <person name="Zhang Z."/>
            <person name="Wang Q."/>
            <person name="Fei Z."/>
            <person name="Jiao C."/>
            <person name="Wang Q."/>
        </authorList>
    </citation>
    <scope>NUCLEOTIDE SEQUENCE [LARGE SCALE GENOMIC DNA]</scope>
    <source>
        <strain evidence="2">cv. Varoflay</strain>
    </source>
</reference>
<dbReference type="InterPro" id="IPR043502">
    <property type="entry name" value="DNA/RNA_pol_sf"/>
</dbReference>
<gene>
    <name evidence="3" type="primary">LOC110792697</name>
</gene>
<keyword evidence="2" id="KW-1185">Reference proteome</keyword>
<reference evidence="3" key="2">
    <citation type="submission" date="2025-08" db="UniProtKB">
        <authorList>
            <consortium name="RefSeq"/>
        </authorList>
    </citation>
    <scope>IDENTIFICATION</scope>
    <source>
        <tissue evidence="3">Leaf</tissue>
    </source>
</reference>
<proteinExistence type="predicted"/>
<dbReference type="SUPFAM" id="SSF56672">
    <property type="entry name" value="DNA/RNA polymerases"/>
    <property type="match status" value="1"/>
</dbReference>
<evidence type="ECO:0000313" key="2">
    <source>
        <dbReference type="Proteomes" id="UP000813463"/>
    </source>
</evidence>
<dbReference type="PANTHER" id="PTHR34072">
    <property type="entry name" value="ENZYMATIC POLYPROTEIN-RELATED"/>
    <property type="match status" value="1"/>
</dbReference>
<dbReference type="RefSeq" id="XP_056695742.1">
    <property type="nucleotide sequence ID" value="XM_056839764.1"/>
</dbReference>
<evidence type="ECO:0000259" key="1">
    <source>
        <dbReference type="Pfam" id="PF17919"/>
    </source>
</evidence>
<name>A0ABM3RJE9_SPIOL</name>
<dbReference type="Proteomes" id="UP000813463">
    <property type="component" value="Chromosome 3"/>
</dbReference>
<dbReference type="GeneID" id="110792697"/>
<organism evidence="2 3">
    <name type="scientific">Spinacia oleracea</name>
    <name type="common">Spinach</name>
    <dbReference type="NCBI Taxonomy" id="3562"/>
    <lineage>
        <taxon>Eukaryota</taxon>
        <taxon>Viridiplantae</taxon>
        <taxon>Streptophyta</taxon>
        <taxon>Embryophyta</taxon>
        <taxon>Tracheophyta</taxon>
        <taxon>Spermatophyta</taxon>
        <taxon>Magnoliopsida</taxon>
        <taxon>eudicotyledons</taxon>
        <taxon>Gunneridae</taxon>
        <taxon>Pentapetalae</taxon>
        <taxon>Caryophyllales</taxon>
        <taxon>Chenopodiaceae</taxon>
        <taxon>Chenopodioideae</taxon>
        <taxon>Anserineae</taxon>
        <taxon>Spinacia</taxon>
    </lineage>
</organism>
<sequence length="357" mass="40167">MTALHYKFDNMQETSSPSTQPISVATMKAQAVNKSLMEKDVEINALVAHNKILDNQMAQMATRLAGRTQGQLPSQPESKENANDITLCSGYGYDGPSMYVNNDFGVCASDPVEKVAEKVVPNKVVVEKVAHEKEVVSEFHCMVTEGVVLGHLISEKGIEVDQAKFQVIKQVSPPVNVKGIRSFLGHAGIKQALIFAPIIRSLYWDLPFEIMCDATDYAVGVILGQRKEKVLHAIYYASKTLEKAQLTMLLLRKIFFLWSMPWTSSVHISLGPRLRYDDGKDATPIDDSFPDDHLLAVANQSSWFADYANYIVGVTLPDDLSYQQKKRFLHDIHYYFWDDPYLFCMTADGLYKRCIPE</sequence>
<dbReference type="Pfam" id="PF17919">
    <property type="entry name" value="RT_RNaseH_2"/>
    <property type="match status" value="1"/>
</dbReference>